<evidence type="ECO:0000256" key="8">
    <source>
        <dbReference type="PROSITE-ProRule" id="PRU01026"/>
    </source>
</evidence>
<dbReference type="InterPro" id="IPR023165">
    <property type="entry name" value="rRNA_Ade_diMease-like_C"/>
</dbReference>
<dbReference type="InterPro" id="IPR020598">
    <property type="entry name" value="rRNA_Ade_methylase_Trfase_N"/>
</dbReference>
<dbReference type="PANTHER" id="PTHR11727:SF7">
    <property type="entry name" value="DIMETHYLADENOSINE TRANSFERASE-RELATED"/>
    <property type="match status" value="1"/>
</dbReference>
<feature type="binding site" evidence="7 8">
    <location>
        <position position="80"/>
    </location>
    <ligand>
        <name>S-adenosyl-L-methionine</name>
        <dbReference type="ChEBI" id="CHEBI:59789"/>
    </ligand>
</feature>
<dbReference type="SMART" id="SM00650">
    <property type="entry name" value="rADc"/>
    <property type="match status" value="1"/>
</dbReference>
<keyword evidence="5 7" id="KW-0949">S-adenosyl-L-methionine</keyword>
<keyword evidence="1 7" id="KW-0963">Cytoplasm</keyword>
<protein>
    <recommendedName>
        <fullName evidence="7">Ribosomal RNA small subunit methyltransferase A</fullName>
        <ecNumber evidence="7">2.1.1.182</ecNumber>
    </recommendedName>
    <alternativeName>
        <fullName evidence="7">16S rRNA (adenine(1518)-N(6)/adenine(1519)-N(6))-dimethyltransferase</fullName>
    </alternativeName>
    <alternativeName>
        <fullName evidence="7">16S rRNA dimethyladenosine transferase</fullName>
    </alternativeName>
    <alternativeName>
        <fullName evidence="7">16S rRNA dimethylase</fullName>
    </alternativeName>
    <alternativeName>
        <fullName evidence="7">S-adenosylmethionine-6-N', N'-adenosyl(rRNA) dimethyltransferase</fullName>
    </alternativeName>
</protein>
<keyword evidence="4 7" id="KW-0808">Transferase</keyword>
<sequence length="295" mass="33972">MYNPYNIDSIKNILRVHGAKPLKQLGQNFLVDFETCEKISVCALDRSSSAKKNMVVEIGPGLGSLTLSLLKKFDRVCAIEFDKILFEILNKKLISCEKFNLVNQDALKFDFKNLIHSLSNYNLSVCSNLPYYVTSPILSLLFENSISNSNIINFNSIVVMVQKEVGERLLAQLGERACGFLTLLVQTYSKPKKLFDVSKDYFYPSPSVDSTVIFFEIRNDNFRKIRNKENFFKISKLLFSERRKTILNNLNKKIIFNKDKLSQILKNINVNPNLRAENLNFEDFLNIYNVCAERS</sequence>
<comment type="subcellular location">
    <subcellularLocation>
        <location evidence="7">Cytoplasm</location>
    </subcellularLocation>
</comment>
<keyword evidence="2 7" id="KW-0698">rRNA processing</keyword>
<dbReference type="EMBL" id="AP027924">
    <property type="protein sequence ID" value="BED92067.1"/>
    <property type="molecule type" value="Genomic_DNA"/>
</dbReference>
<reference evidence="10" key="1">
    <citation type="journal article" date="2023" name="ISME J.">
        <title>Emergence of putative energy parasites within Clostridia revealed by genome analysis of a novel endosymbiotic clade.</title>
        <authorList>
            <person name="Takahashi K."/>
            <person name="Kuwahara H."/>
            <person name="Horikawa Y."/>
            <person name="Izawa K."/>
            <person name="Kato D."/>
            <person name="Inagaki T."/>
            <person name="Yuki M."/>
            <person name="Ohkuma M."/>
            <person name="Hongoh Y."/>
        </authorList>
    </citation>
    <scope>NUCLEOTIDE SEQUENCE</scope>
    <source>
        <strain evidence="10">CfP3-15</strain>
    </source>
</reference>
<dbReference type="Gene3D" id="3.40.50.150">
    <property type="entry name" value="Vaccinia Virus protein VP39"/>
    <property type="match status" value="1"/>
</dbReference>
<organism evidence="10">
    <name type="scientific">Candidatus Improbicoccus pseudotrichonymphae</name>
    <dbReference type="NCBI Taxonomy" id="3033792"/>
    <lineage>
        <taxon>Bacteria</taxon>
        <taxon>Bacillati</taxon>
        <taxon>Bacillota</taxon>
        <taxon>Clostridia</taxon>
        <taxon>Candidatus Improbicoccus</taxon>
    </lineage>
</organism>
<dbReference type="GO" id="GO:0003723">
    <property type="term" value="F:RNA binding"/>
    <property type="evidence" value="ECO:0007669"/>
    <property type="project" value="UniProtKB-UniRule"/>
</dbReference>
<dbReference type="EC" id="2.1.1.182" evidence="7"/>
<evidence type="ECO:0000256" key="2">
    <source>
        <dbReference type="ARBA" id="ARBA00022552"/>
    </source>
</evidence>
<dbReference type="KEGG" id="ips:CfP315_0644"/>
<accession>A0AA48KYN9</accession>
<dbReference type="InterPro" id="IPR020596">
    <property type="entry name" value="rRNA_Ade_Mease_Trfase_CS"/>
</dbReference>
<dbReference type="HAMAP" id="MF_00607">
    <property type="entry name" value="16SrRNA_methyltr_A"/>
    <property type="match status" value="1"/>
</dbReference>
<feature type="domain" description="Ribosomal RNA adenine methylase transferase N-terminal" evidence="9">
    <location>
        <begin position="40"/>
        <end position="219"/>
    </location>
</feature>
<dbReference type="GO" id="GO:0005829">
    <property type="term" value="C:cytosol"/>
    <property type="evidence" value="ECO:0007669"/>
    <property type="project" value="TreeGrafter"/>
</dbReference>
<dbReference type="Pfam" id="PF00398">
    <property type="entry name" value="RrnaAD"/>
    <property type="match status" value="1"/>
</dbReference>
<evidence type="ECO:0000256" key="5">
    <source>
        <dbReference type="ARBA" id="ARBA00022691"/>
    </source>
</evidence>
<dbReference type="Gene3D" id="1.10.8.100">
    <property type="entry name" value="Ribosomal RNA adenine dimethylase-like, domain 2"/>
    <property type="match status" value="1"/>
</dbReference>
<evidence type="ECO:0000256" key="7">
    <source>
        <dbReference type="HAMAP-Rule" id="MF_00607"/>
    </source>
</evidence>
<evidence type="ECO:0000256" key="4">
    <source>
        <dbReference type="ARBA" id="ARBA00022679"/>
    </source>
</evidence>
<feature type="binding site" evidence="7 8">
    <location>
        <position position="105"/>
    </location>
    <ligand>
        <name>S-adenosyl-L-methionine</name>
        <dbReference type="ChEBI" id="CHEBI:59789"/>
    </ligand>
</feature>
<dbReference type="NCBIfam" id="TIGR00755">
    <property type="entry name" value="ksgA"/>
    <property type="match status" value="1"/>
</dbReference>
<dbReference type="SUPFAM" id="SSF53335">
    <property type="entry name" value="S-adenosyl-L-methionine-dependent methyltransferases"/>
    <property type="match status" value="1"/>
</dbReference>
<dbReference type="PROSITE" id="PS51689">
    <property type="entry name" value="SAM_RNA_A_N6_MT"/>
    <property type="match status" value="1"/>
</dbReference>
<keyword evidence="3 7" id="KW-0489">Methyltransferase</keyword>
<feature type="binding site" evidence="7 8">
    <location>
        <position position="128"/>
    </location>
    <ligand>
        <name>S-adenosyl-L-methionine</name>
        <dbReference type="ChEBI" id="CHEBI:59789"/>
    </ligand>
</feature>
<dbReference type="Proteomes" id="UP001337580">
    <property type="component" value="Chromosome"/>
</dbReference>
<dbReference type="InterPro" id="IPR001737">
    <property type="entry name" value="KsgA/Erm"/>
</dbReference>
<comment type="catalytic activity">
    <reaction evidence="7">
        <text>adenosine(1518)/adenosine(1519) in 16S rRNA + 4 S-adenosyl-L-methionine = N(6)-dimethyladenosine(1518)/N(6)-dimethyladenosine(1519) in 16S rRNA + 4 S-adenosyl-L-homocysteine + 4 H(+)</text>
        <dbReference type="Rhea" id="RHEA:19609"/>
        <dbReference type="Rhea" id="RHEA-COMP:10232"/>
        <dbReference type="Rhea" id="RHEA-COMP:10233"/>
        <dbReference type="ChEBI" id="CHEBI:15378"/>
        <dbReference type="ChEBI" id="CHEBI:57856"/>
        <dbReference type="ChEBI" id="CHEBI:59789"/>
        <dbReference type="ChEBI" id="CHEBI:74411"/>
        <dbReference type="ChEBI" id="CHEBI:74493"/>
        <dbReference type="EC" id="2.1.1.182"/>
    </reaction>
</comment>
<dbReference type="InterPro" id="IPR011530">
    <property type="entry name" value="rRNA_adenine_dimethylase"/>
</dbReference>
<feature type="binding site" evidence="7 8">
    <location>
        <position position="59"/>
    </location>
    <ligand>
        <name>S-adenosyl-L-methionine</name>
        <dbReference type="ChEBI" id="CHEBI:59789"/>
    </ligand>
</feature>
<dbReference type="AlphaFoldDB" id="A0AA48KYN9"/>
<evidence type="ECO:0000259" key="9">
    <source>
        <dbReference type="SMART" id="SM00650"/>
    </source>
</evidence>
<dbReference type="InterPro" id="IPR029063">
    <property type="entry name" value="SAM-dependent_MTases_sf"/>
</dbReference>
<dbReference type="GO" id="GO:0052908">
    <property type="term" value="F:16S rRNA (adenine(1518)-N(6)/adenine(1519)-N(6))-dimethyltransferase activity"/>
    <property type="evidence" value="ECO:0007669"/>
    <property type="project" value="UniProtKB-EC"/>
</dbReference>
<gene>
    <name evidence="7" type="primary">rsmA</name>
    <name evidence="7" type="synonym">ksgA</name>
    <name evidence="10" type="ORF">CfP315_0644</name>
</gene>
<evidence type="ECO:0000256" key="6">
    <source>
        <dbReference type="ARBA" id="ARBA00022884"/>
    </source>
</evidence>
<keyword evidence="6 7" id="KW-0694">RNA-binding</keyword>
<evidence type="ECO:0000256" key="3">
    <source>
        <dbReference type="ARBA" id="ARBA00022603"/>
    </source>
</evidence>
<comment type="function">
    <text evidence="7">Specifically dimethylates two adjacent adenosines (A1518 and A1519) in the loop of a conserved hairpin near the 3'-end of 16S rRNA in the 30S particle. May play a critical role in biogenesis of 30S subunits.</text>
</comment>
<feature type="binding site" evidence="7 8">
    <location>
        <position position="28"/>
    </location>
    <ligand>
        <name>S-adenosyl-L-methionine</name>
        <dbReference type="ChEBI" id="CHEBI:59789"/>
    </ligand>
</feature>
<evidence type="ECO:0000313" key="10">
    <source>
        <dbReference type="EMBL" id="BED92067.1"/>
    </source>
</evidence>
<name>A0AA48KYN9_9FIRM</name>
<dbReference type="PANTHER" id="PTHR11727">
    <property type="entry name" value="DIMETHYLADENOSINE TRANSFERASE"/>
    <property type="match status" value="1"/>
</dbReference>
<proteinExistence type="inferred from homology"/>
<feature type="binding site" evidence="7 8">
    <location>
        <position position="30"/>
    </location>
    <ligand>
        <name>S-adenosyl-L-methionine</name>
        <dbReference type="ChEBI" id="CHEBI:59789"/>
    </ligand>
</feature>
<evidence type="ECO:0000256" key="1">
    <source>
        <dbReference type="ARBA" id="ARBA00022490"/>
    </source>
</evidence>
<comment type="similarity">
    <text evidence="7">Belongs to the class I-like SAM-binding methyltransferase superfamily. rRNA adenine N(6)-methyltransferase family. RsmA subfamily.</text>
</comment>
<dbReference type="PROSITE" id="PS01131">
    <property type="entry name" value="RRNA_A_DIMETH"/>
    <property type="match status" value="1"/>
</dbReference>